<dbReference type="PANTHER" id="PTHR33418">
    <property type="entry name" value="HELICASE-ASSOCIATED"/>
    <property type="match status" value="1"/>
</dbReference>
<feature type="domain" description="Helicase-associated" evidence="1">
    <location>
        <begin position="90"/>
        <end position="168"/>
    </location>
</feature>
<organism evidence="2 3">
    <name type="scientific">Cylindrotheca closterium</name>
    <dbReference type="NCBI Taxonomy" id="2856"/>
    <lineage>
        <taxon>Eukaryota</taxon>
        <taxon>Sar</taxon>
        <taxon>Stramenopiles</taxon>
        <taxon>Ochrophyta</taxon>
        <taxon>Bacillariophyta</taxon>
        <taxon>Bacillariophyceae</taxon>
        <taxon>Bacillariophycidae</taxon>
        <taxon>Bacillariales</taxon>
        <taxon>Bacillariaceae</taxon>
        <taxon>Cylindrotheca</taxon>
    </lineage>
</organism>
<dbReference type="Pfam" id="PF03457">
    <property type="entry name" value="HA"/>
    <property type="match status" value="9"/>
</dbReference>
<feature type="domain" description="Helicase-associated" evidence="1">
    <location>
        <begin position="519"/>
        <end position="580"/>
    </location>
</feature>
<feature type="domain" description="Helicase-associated" evidence="1">
    <location>
        <begin position="175"/>
        <end position="230"/>
    </location>
</feature>
<name>A0AAD2G7A7_9STRA</name>
<dbReference type="InterPro" id="IPR005114">
    <property type="entry name" value="Helicase_assoc"/>
</dbReference>
<evidence type="ECO:0000313" key="3">
    <source>
        <dbReference type="Proteomes" id="UP001295423"/>
    </source>
</evidence>
<dbReference type="Gene3D" id="6.10.140.530">
    <property type="match status" value="9"/>
</dbReference>
<comment type="caution">
    <text evidence="2">The sequence shown here is derived from an EMBL/GenBank/DDBJ whole genome shotgun (WGS) entry which is preliminary data.</text>
</comment>
<keyword evidence="3" id="KW-1185">Reference proteome</keyword>
<accession>A0AAD2G7A7</accession>
<protein>
    <recommendedName>
        <fullName evidence="1">Helicase-associated domain-containing protein</fullName>
    </recommendedName>
</protein>
<reference evidence="2" key="1">
    <citation type="submission" date="2023-08" db="EMBL/GenBank/DDBJ databases">
        <authorList>
            <person name="Audoor S."/>
            <person name="Bilcke G."/>
        </authorList>
    </citation>
    <scope>NUCLEOTIDE SEQUENCE</scope>
</reference>
<dbReference type="EMBL" id="CAKOGP040002203">
    <property type="protein sequence ID" value="CAJ1965525.1"/>
    <property type="molecule type" value="Genomic_DNA"/>
</dbReference>
<gene>
    <name evidence="2" type="ORF">CYCCA115_LOCUS21155</name>
</gene>
<feature type="domain" description="Helicase-associated" evidence="1">
    <location>
        <begin position="239"/>
        <end position="301"/>
    </location>
</feature>
<evidence type="ECO:0000313" key="2">
    <source>
        <dbReference type="EMBL" id="CAJ1965525.1"/>
    </source>
</evidence>
<feature type="domain" description="Helicase-associated" evidence="1">
    <location>
        <begin position="662"/>
        <end position="724"/>
    </location>
</feature>
<feature type="domain" description="Helicase-associated" evidence="1">
    <location>
        <begin position="592"/>
        <end position="654"/>
    </location>
</feature>
<proteinExistence type="predicted"/>
<dbReference type="AlphaFoldDB" id="A0AAD2G7A7"/>
<dbReference type="PANTHER" id="PTHR33418:SF1">
    <property type="entry name" value="HELICASE-ASSOCIATED DOMAIN-CONTAINING PROTEIN"/>
    <property type="match status" value="1"/>
</dbReference>
<feature type="domain" description="Helicase-associated" evidence="1">
    <location>
        <begin position="310"/>
        <end position="367"/>
    </location>
</feature>
<sequence>MPMTYSSVRHYNNVTFPKPSAVILVLFLLQPFFGGAFQQSSVTSLHPSTTAVLWSTAISATADATATTTTTTTDITDITDEEPISIYAASHWDDQFEELQSFKAECGHCNFPQNPPATLEKKYPTLASFCRVQRSEYKKNKLRTNNQRMTLQSFDWNIRCRQLEELGFEFNMKLANWYDNYYELLQYRHDNGHTHVSQMENPSLYNWIFSHERRHDRLSEKQLKLLNDIGITWKPDDTETKWHARYNELVEFKNKHGHLLVDAGGPLDRWMHHQRRLRRGRRQNRRGLTDEKRRLLDKIDFPWNPVRLDVLWLNQYNEIVRFQEHHGHCRPGRRTYSKEYSWLQVQRNKRESGLLGEEQIKLLEKIGLSWEGTNANVWIPMHKKLVEYCNEHGNLQVSEDDDPELYDWMTFQRKRYHGIVNQPPKMTEQQIEKMEEIHFCWSLDWKERVWHEKYTEVVEFYKDHGHVQVKKKDNASVFNWIKIQGERYKETEGYKSLSEEELELLEQIEFAFLKDRPRVYWNSMYAELHRYHNENDGRFPSHQEDPKLSRWMRQQRNRLRSTFGYVALSEEQKSMLESMGCPMVPKTRSLKAWYAKYDELVEFWKRHGHFLVGQADNPILFEWVGKQRSKYKGGAIRSERLSRSQIYLLERIDFPWVSNRYELEWQARYDELVEFLEAEGRFPGSLSEHPKLYKWTFRQRQRYKGTGDSDITDHQIQQLEKIGFMWSATD</sequence>
<evidence type="ECO:0000259" key="1">
    <source>
        <dbReference type="Pfam" id="PF03457"/>
    </source>
</evidence>
<feature type="domain" description="Helicase-associated" evidence="1">
    <location>
        <begin position="447"/>
        <end position="510"/>
    </location>
</feature>
<dbReference type="Proteomes" id="UP001295423">
    <property type="component" value="Unassembled WGS sequence"/>
</dbReference>
<feature type="domain" description="Helicase-associated" evidence="1">
    <location>
        <begin position="377"/>
        <end position="439"/>
    </location>
</feature>